<evidence type="ECO:0000256" key="1">
    <source>
        <dbReference type="ARBA" id="ARBA00006484"/>
    </source>
</evidence>
<dbReference type="EMBL" id="CP071090">
    <property type="protein sequence ID" value="QSQ27092.1"/>
    <property type="molecule type" value="Genomic_DNA"/>
</dbReference>
<dbReference type="Pfam" id="PF13561">
    <property type="entry name" value="adh_short_C2"/>
    <property type="match status" value="1"/>
</dbReference>
<keyword evidence="2" id="KW-0560">Oxidoreductase</keyword>
<dbReference type="CDD" id="cd05233">
    <property type="entry name" value="SDR_c"/>
    <property type="match status" value="1"/>
</dbReference>
<evidence type="ECO:0000313" key="5">
    <source>
        <dbReference type="Proteomes" id="UP000662747"/>
    </source>
</evidence>
<comment type="similarity">
    <text evidence="1">Belongs to the short-chain dehydrogenases/reductases (SDR) family.</text>
</comment>
<dbReference type="PROSITE" id="PS00061">
    <property type="entry name" value="ADH_SHORT"/>
    <property type="match status" value="1"/>
</dbReference>
<dbReference type="InterPro" id="IPR057326">
    <property type="entry name" value="KR_dom"/>
</dbReference>
<accession>A0ABX7P9H4</accession>
<dbReference type="InterPro" id="IPR002347">
    <property type="entry name" value="SDR_fam"/>
</dbReference>
<dbReference type="InterPro" id="IPR036291">
    <property type="entry name" value="NAD(P)-bd_dom_sf"/>
</dbReference>
<dbReference type="SMART" id="SM00822">
    <property type="entry name" value="PKS_KR"/>
    <property type="match status" value="1"/>
</dbReference>
<reference evidence="4 5" key="1">
    <citation type="submission" date="2021-02" db="EMBL/GenBank/DDBJ databases">
        <title>De Novo genome assembly of isolated myxobacteria.</title>
        <authorList>
            <person name="Stevens D.C."/>
        </authorList>
    </citation>
    <scope>NUCLEOTIDE SEQUENCE [LARGE SCALE GENOMIC DNA]</scope>
    <source>
        <strain evidence="5">SCPEA02</strain>
    </source>
</reference>
<dbReference type="PANTHER" id="PTHR43669:SF3">
    <property type="entry name" value="ALCOHOL DEHYDROGENASE, PUTATIVE (AFU_ORTHOLOGUE AFUA_3G03445)-RELATED"/>
    <property type="match status" value="1"/>
</dbReference>
<proteinExistence type="inferred from homology"/>
<dbReference type="PANTHER" id="PTHR43669">
    <property type="entry name" value="5-KETO-D-GLUCONATE 5-REDUCTASE"/>
    <property type="match status" value="1"/>
</dbReference>
<sequence length="249" mass="25898">MKGKLEGKVAVITGGTSGIGLAAARLFHAEGARVVVTGSNPATVEKARAELRDIADVVQSDASDIAQVRALFEKVKQNFGGLDVLFLNAGISKTSPLAALDEALFDEVFRINVKGPWLALGAALPVFRRGGAVVLNTSMTNRKGMPGSSAYSASKAALRSMARTAAAEFAEYGVRVNAVSPGPTDSGIIAKGRTPEAVSAIEKALIAQIPLRRLGRPEEIARAALFLASEDSSFMTGEEIVVDGGMTSL</sequence>
<organism evidence="4 5">
    <name type="scientific">Pyxidicoccus parkwayensis</name>
    <dbReference type="NCBI Taxonomy" id="2813578"/>
    <lineage>
        <taxon>Bacteria</taxon>
        <taxon>Pseudomonadati</taxon>
        <taxon>Myxococcota</taxon>
        <taxon>Myxococcia</taxon>
        <taxon>Myxococcales</taxon>
        <taxon>Cystobacterineae</taxon>
        <taxon>Myxococcaceae</taxon>
        <taxon>Pyxidicoccus</taxon>
    </lineage>
</organism>
<evidence type="ECO:0000259" key="3">
    <source>
        <dbReference type="SMART" id="SM00822"/>
    </source>
</evidence>
<dbReference type="PRINTS" id="PR00081">
    <property type="entry name" value="GDHRDH"/>
</dbReference>
<dbReference type="PRINTS" id="PR00080">
    <property type="entry name" value="SDRFAMILY"/>
</dbReference>
<dbReference type="Gene3D" id="3.40.50.720">
    <property type="entry name" value="NAD(P)-binding Rossmann-like Domain"/>
    <property type="match status" value="1"/>
</dbReference>
<name>A0ABX7P9H4_9BACT</name>
<dbReference type="Proteomes" id="UP000662747">
    <property type="component" value="Chromosome"/>
</dbReference>
<dbReference type="NCBIfam" id="NF005559">
    <property type="entry name" value="PRK07231.1"/>
    <property type="match status" value="1"/>
</dbReference>
<dbReference type="RefSeq" id="WP_206728619.1">
    <property type="nucleotide sequence ID" value="NZ_CP071090.1"/>
</dbReference>
<dbReference type="InterPro" id="IPR020904">
    <property type="entry name" value="Sc_DH/Rdtase_CS"/>
</dbReference>
<feature type="domain" description="Ketoreductase" evidence="3">
    <location>
        <begin position="8"/>
        <end position="182"/>
    </location>
</feature>
<gene>
    <name evidence="4" type="ORF">JY651_20205</name>
</gene>
<evidence type="ECO:0000313" key="4">
    <source>
        <dbReference type="EMBL" id="QSQ27092.1"/>
    </source>
</evidence>
<dbReference type="SUPFAM" id="SSF51735">
    <property type="entry name" value="NAD(P)-binding Rossmann-fold domains"/>
    <property type="match status" value="1"/>
</dbReference>
<protein>
    <submittedName>
        <fullName evidence="4">SDR family oxidoreductase</fullName>
    </submittedName>
</protein>
<keyword evidence="5" id="KW-1185">Reference proteome</keyword>
<evidence type="ECO:0000256" key="2">
    <source>
        <dbReference type="ARBA" id="ARBA00023002"/>
    </source>
</evidence>